<keyword evidence="1" id="KW-0805">Transcription regulation</keyword>
<dbReference type="Pfam" id="PF00392">
    <property type="entry name" value="GntR"/>
    <property type="match status" value="1"/>
</dbReference>
<dbReference type="AlphaFoldDB" id="A0A438BFI2"/>
<dbReference type="Proteomes" id="UP000286208">
    <property type="component" value="Unassembled WGS sequence"/>
</dbReference>
<dbReference type="PANTHER" id="PTHR38445:SF7">
    <property type="entry name" value="GNTR-FAMILY TRANSCRIPTIONAL REGULATOR"/>
    <property type="match status" value="1"/>
</dbReference>
<name>A0A438BFI2_9NOCA</name>
<keyword evidence="6" id="KW-1185">Reference proteome</keyword>
<dbReference type="InterPro" id="IPR036388">
    <property type="entry name" value="WH-like_DNA-bd_sf"/>
</dbReference>
<dbReference type="InterPro" id="IPR000524">
    <property type="entry name" value="Tscrpt_reg_HTH_GntR"/>
</dbReference>
<sequence length="116" mass="12385">MLIRIDQSSAVPLYEQFAASVRGAIADGSVTAGERLPSARDLAASLDVNVHTVLRGYQLLRDEGLIELRRGRGAVVAADASATSRLLDAVRGLVTEAKRHGMSAADLLDLVKREMT</sequence>
<dbReference type="OrthoDB" id="3192286at2"/>
<evidence type="ECO:0000256" key="2">
    <source>
        <dbReference type="ARBA" id="ARBA00023125"/>
    </source>
</evidence>
<dbReference type="GO" id="GO:0003700">
    <property type="term" value="F:DNA-binding transcription factor activity"/>
    <property type="evidence" value="ECO:0007669"/>
    <property type="project" value="InterPro"/>
</dbReference>
<accession>A0A438BFI2</accession>
<proteinExistence type="predicted"/>
<dbReference type="SUPFAM" id="SSF46785">
    <property type="entry name" value="Winged helix' DNA-binding domain"/>
    <property type="match status" value="1"/>
</dbReference>
<organism evidence="5 6">
    <name type="scientific">Prescottella agglutinans</name>
    <dbReference type="NCBI Taxonomy" id="1644129"/>
    <lineage>
        <taxon>Bacteria</taxon>
        <taxon>Bacillati</taxon>
        <taxon>Actinomycetota</taxon>
        <taxon>Actinomycetes</taxon>
        <taxon>Mycobacteriales</taxon>
        <taxon>Nocardiaceae</taxon>
        <taxon>Prescottella</taxon>
    </lineage>
</organism>
<protein>
    <submittedName>
        <fullName evidence="5">GntR family transcriptional regulator</fullName>
    </submittedName>
</protein>
<dbReference type="GO" id="GO:0003677">
    <property type="term" value="F:DNA binding"/>
    <property type="evidence" value="ECO:0007669"/>
    <property type="project" value="UniProtKB-KW"/>
</dbReference>
<dbReference type="EMBL" id="RKLP01000004">
    <property type="protein sequence ID" value="RVW09611.1"/>
    <property type="molecule type" value="Genomic_DNA"/>
</dbReference>
<dbReference type="CDD" id="cd07377">
    <property type="entry name" value="WHTH_GntR"/>
    <property type="match status" value="1"/>
</dbReference>
<dbReference type="RefSeq" id="WP_127915750.1">
    <property type="nucleotide sequence ID" value="NZ_RKLP01000004.1"/>
</dbReference>
<keyword evidence="3" id="KW-0804">Transcription</keyword>
<dbReference type="PANTHER" id="PTHR38445">
    <property type="entry name" value="HTH-TYPE TRANSCRIPTIONAL REPRESSOR YTRA"/>
    <property type="match status" value="1"/>
</dbReference>
<keyword evidence="2" id="KW-0238">DNA-binding</keyword>
<dbReference type="InterPro" id="IPR036390">
    <property type="entry name" value="WH_DNA-bd_sf"/>
</dbReference>
<evidence type="ECO:0000313" key="6">
    <source>
        <dbReference type="Proteomes" id="UP000286208"/>
    </source>
</evidence>
<feature type="domain" description="HTH gntR-type" evidence="4">
    <location>
        <begin position="11"/>
        <end position="79"/>
    </location>
</feature>
<dbReference type="SMART" id="SM00345">
    <property type="entry name" value="HTH_GNTR"/>
    <property type="match status" value="1"/>
</dbReference>
<dbReference type="PROSITE" id="PS50949">
    <property type="entry name" value="HTH_GNTR"/>
    <property type="match status" value="1"/>
</dbReference>
<evidence type="ECO:0000256" key="3">
    <source>
        <dbReference type="ARBA" id="ARBA00023163"/>
    </source>
</evidence>
<comment type="caution">
    <text evidence="5">The sequence shown here is derived from an EMBL/GenBank/DDBJ whole genome shotgun (WGS) entry which is preliminary data.</text>
</comment>
<gene>
    <name evidence="5" type="ORF">EGT67_09055</name>
</gene>
<evidence type="ECO:0000313" key="5">
    <source>
        <dbReference type="EMBL" id="RVW09611.1"/>
    </source>
</evidence>
<reference evidence="5 6" key="1">
    <citation type="submission" date="2018-11" db="EMBL/GenBank/DDBJ databases">
        <title>Rhodococcus spongicola sp. nov. and Rhodococcus xishaensis sp. nov. from marine sponges.</title>
        <authorList>
            <person name="Li L."/>
            <person name="Lin H.W."/>
        </authorList>
    </citation>
    <scope>NUCLEOTIDE SEQUENCE [LARGE SCALE GENOMIC DNA]</scope>
    <source>
        <strain evidence="5 6">CCTCC AB2014297</strain>
    </source>
</reference>
<evidence type="ECO:0000259" key="4">
    <source>
        <dbReference type="PROSITE" id="PS50949"/>
    </source>
</evidence>
<evidence type="ECO:0000256" key="1">
    <source>
        <dbReference type="ARBA" id="ARBA00023015"/>
    </source>
</evidence>
<dbReference type="Gene3D" id="1.10.10.10">
    <property type="entry name" value="Winged helix-like DNA-binding domain superfamily/Winged helix DNA-binding domain"/>
    <property type="match status" value="1"/>
</dbReference>